<organism evidence="1 2">
    <name type="scientific">Treponema phagedenis</name>
    <dbReference type="NCBI Taxonomy" id="162"/>
    <lineage>
        <taxon>Bacteria</taxon>
        <taxon>Pseudomonadati</taxon>
        <taxon>Spirochaetota</taxon>
        <taxon>Spirochaetia</taxon>
        <taxon>Spirochaetales</taxon>
        <taxon>Treponemataceae</taxon>
        <taxon>Treponema</taxon>
    </lineage>
</organism>
<dbReference type="EMBL" id="CP042817">
    <property type="protein sequence ID" value="QEJ97501.1"/>
    <property type="molecule type" value="Genomic_DNA"/>
</dbReference>
<protein>
    <submittedName>
        <fullName evidence="1">Peptidoglycan DD-metalloendopeptidase family protein</fullName>
    </submittedName>
</protein>
<accession>A0AAE6M6H8</accession>
<reference evidence="1 2" key="1">
    <citation type="submission" date="2019-08" db="EMBL/GenBank/DDBJ databases">
        <authorList>
            <person name="Kuhnert P."/>
        </authorList>
    </citation>
    <scope>NUCLEOTIDE SEQUENCE [LARGE SCALE GENOMIC DNA]</scope>
    <source>
        <strain evidence="1 2">B36.5</strain>
    </source>
</reference>
<dbReference type="Gene3D" id="2.70.70.10">
    <property type="entry name" value="Glucose Permease (Domain IIA)"/>
    <property type="match status" value="1"/>
</dbReference>
<proteinExistence type="predicted"/>
<dbReference type="InterPro" id="IPR011055">
    <property type="entry name" value="Dup_hybrid_motif"/>
</dbReference>
<dbReference type="AlphaFoldDB" id="A0AAE6M6H8"/>
<evidence type="ECO:0000313" key="1">
    <source>
        <dbReference type="EMBL" id="QEJ97501.1"/>
    </source>
</evidence>
<sequence length="284" mass="31450">MRKTFGFFFLITAFTVFSLEWPTDNPTFLYLFGQAQAGKNLEQGIIFDSAQTVRAADHGTRLITIEKKHRLRNFPSTLGNALIFLHEDGLQTVYGNLEDSAAFKNITVSEAGAIIGQTGSSAWGEPGTLIFQVVDTKKKVYINPLLLLPSFNDTVKPTIQNILLERQNTSIALAQNKIIRQGEYKLFASISDMMQVSGKQYAPFRVSISINGADIGTIPFEIITAKKGYAYLAGTKLTGKLLYDKPDRLFLGTVSFMSGKTELAITVRDISGNERTESFLLQVE</sequence>
<gene>
    <name evidence="1" type="ORF">FUT82_05455</name>
</gene>
<evidence type="ECO:0000313" key="2">
    <source>
        <dbReference type="Proteomes" id="UP000323594"/>
    </source>
</evidence>
<dbReference type="RefSeq" id="WP_148878763.1">
    <property type="nucleotide sequence ID" value="NZ_CP042813.1"/>
</dbReference>
<dbReference type="Proteomes" id="UP000323594">
    <property type="component" value="Chromosome"/>
</dbReference>
<dbReference type="GeneID" id="57752439"/>
<name>A0AAE6M6H8_TREPH</name>